<dbReference type="Gene3D" id="3.30.360.10">
    <property type="entry name" value="Dihydrodipicolinate Reductase, domain 2"/>
    <property type="match status" value="1"/>
</dbReference>
<dbReference type="InterPro" id="IPR050984">
    <property type="entry name" value="Gfo/Idh/MocA_domain"/>
</dbReference>
<reference evidence="5" key="1">
    <citation type="journal article" date="2014" name="Int. J. Syst. Evol. Microbiol.">
        <title>Complete genome sequence of Corynebacterium casei LMG S-19264T (=DSM 44701T), isolated from a smear-ripened cheese.</title>
        <authorList>
            <consortium name="US DOE Joint Genome Institute (JGI-PGF)"/>
            <person name="Walter F."/>
            <person name="Albersmeier A."/>
            <person name="Kalinowski J."/>
            <person name="Ruckert C."/>
        </authorList>
    </citation>
    <scope>NUCLEOTIDE SEQUENCE</scope>
    <source>
        <strain evidence="5">CGMCC 1.10859</strain>
    </source>
</reference>
<accession>A0AAN4USF7</accession>
<dbReference type="EMBL" id="BNAB01000010">
    <property type="protein sequence ID" value="GHE02792.1"/>
    <property type="molecule type" value="Genomic_DNA"/>
</dbReference>
<evidence type="ECO:0000313" key="6">
    <source>
        <dbReference type="Proteomes" id="UP000634647"/>
    </source>
</evidence>
<evidence type="ECO:0000256" key="2">
    <source>
        <dbReference type="ARBA" id="ARBA00023002"/>
    </source>
</evidence>
<evidence type="ECO:0000313" key="5">
    <source>
        <dbReference type="EMBL" id="GHE02792.1"/>
    </source>
</evidence>
<reference evidence="5" key="2">
    <citation type="submission" date="2023-06" db="EMBL/GenBank/DDBJ databases">
        <authorList>
            <person name="Sun Q."/>
            <person name="Zhou Y."/>
        </authorList>
    </citation>
    <scope>NUCLEOTIDE SEQUENCE</scope>
    <source>
        <strain evidence="5">CGMCC 1.10859</strain>
    </source>
</reference>
<dbReference type="AlphaFoldDB" id="A0AAN4USF7"/>
<organism evidence="5 6">
    <name type="scientific">Allgaiera indica</name>
    <dbReference type="NCBI Taxonomy" id="765699"/>
    <lineage>
        <taxon>Bacteria</taxon>
        <taxon>Pseudomonadati</taxon>
        <taxon>Pseudomonadota</taxon>
        <taxon>Alphaproteobacteria</taxon>
        <taxon>Rhodobacterales</taxon>
        <taxon>Paracoccaceae</taxon>
        <taxon>Allgaiera</taxon>
    </lineage>
</organism>
<evidence type="ECO:0000259" key="4">
    <source>
        <dbReference type="Pfam" id="PF22725"/>
    </source>
</evidence>
<keyword evidence="2" id="KW-0560">Oxidoreductase</keyword>
<name>A0AAN4USF7_9RHOB</name>
<protein>
    <submittedName>
        <fullName evidence="5">Oxidoreductase</fullName>
    </submittedName>
</protein>
<gene>
    <name evidence="5" type="ORF">GCM10008024_23730</name>
</gene>
<dbReference type="InterPro" id="IPR055170">
    <property type="entry name" value="GFO_IDH_MocA-like_dom"/>
</dbReference>
<dbReference type="SUPFAM" id="SSF51735">
    <property type="entry name" value="NAD(P)-binding Rossmann-fold domains"/>
    <property type="match status" value="1"/>
</dbReference>
<dbReference type="InterPro" id="IPR000683">
    <property type="entry name" value="Gfo/Idh/MocA-like_OxRdtase_N"/>
</dbReference>
<dbReference type="Pfam" id="PF22725">
    <property type="entry name" value="GFO_IDH_MocA_C3"/>
    <property type="match status" value="1"/>
</dbReference>
<dbReference type="Gene3D" id="3.40.50.720">
    <property type="entry name" value="NAD(P)-binding Rossmann-like Domain"/>
    <property type="match status" value="1"/>
</dbReference>
<dbReference type="PANTHER" id="PTHR22604">
    <property type="entry name" value="OXIDOREDUCTASES"/>
    <property type="match status" value="1"/>
</dbReference>
<dbReference type="RefSeq" id="WP_308430851.1">
    <property type="nucleotide sequence ID" value="NZ_BNAB01000010.1"/>
</dbReference>
<dbReference type="GO" id="GO:0016491">
    <property type="term" value="F:oxidoreductase activity"/>
    <property type="evidence" value="ECO:0007669"/>
    <property type="project" value="UniProtKB-KW"/>
</dbReference>
<comment type="similarity">
    <text evidence="1">Belongs to the Gfo/Idh/MocA family.</text>
</comment>
<evidence type="ECO:0000256" key="1">
    <source>
        <dbReference type="ARBA" id="ARBA00010928"/>
    </source>
</evidence>
<dbReference type="InterPro" id="IPR036291">
    <property type="entry name" value="NAD(P)-bd_dom_sf"/>
</dbReference>
<sequence>MMTEQLNWGILSAAKIAREFVAPAIHASARGRIAAVASRTPGKAEALAAPYGPVAIHHDYQALLADPGVDAVYIGLPNAAHVEWTEKALRAGKHVLCEKPLALTAAEIEALIRTRDETGRFAAEAFMVTHHPQWLRVRELVASHEIGRLVGVQGGFSFYNDDPGNIRNDAAQGGGALRDIGVYPAIVTRFVTGEEPGKISARLDWDGGIDASARVWADFTSFTLEFFVSMRRAPWQQMLFHGEKGWIRVNAPFNAEAYGDPVIEIFTVAGGRRFEHFARIDQYAAQAEAFAASVFDGAPYACPLEFSLGNQKMIDAIYVAGGG</sequence>
<dbReference type="PANTHER" id="PTHR22604:SF105">
    <property type="entry name" value="TRANS-1,2-DIHYDROBENZENE-1,2-DIOL DEHYDROGENASE"/>
    <property type="match status" value="1"/>
</dbReference>
<proteinExistence type="inferred from homology"/>
<evidence type="ECO:0000259" key="3">
    <source>
        <dbReference type="Pfam" id="PF01408"/>
    </source>
</evidence>
<dbReference type="GO" id="GO:0000166">
    <property type="term" value="F:nucleotide binding"/>
    <property type="evidence" value="ECO:0007669"/>
    <property type="project" value="InterPro"/>
</dbReference>
<dbReference type="SUPFAM" id="SSF55347">
    <property type="entry name" value="Glyceraldehyde-3-phosphate dehydrogenase-like, C-terminal domain"/>
    <property type="match status" value="1"/>
</dbReference>
<comment type="caution">
    <text evidence="5">The sequence shown here is derived from an EMBL/GenBank/DDBJ whole genome shotgun (WGS) entry which is preliminary data.</text>
</comment>
<dbReference type="Proteomes" id="UP000634647">
    <property type="component" value="Unassembled WGS sequence"/>
</dbReference>
<feature type="domain" description="GFO/IDH/MocA-like oxidoreductase" evidence="4">
    <location>
        <begin position="134"/>
        <end position="248"/>
    </location>
</feature>
<feature type="domain" description="Gfo/Idh/MocA-like oxidoreductase N-terminal" evidence="3">
    <location>
        <begin position="7"/>
        <end position="121"/>
    </location>
</feature>
<dbReference type="Pfam" id="PF01408">
    <property type="entry name" value="GFO_IDH_MocA"/>
    <property type="match status" value="1"/>
</dbReference>